<proteinExistence type="predicted"/>
<dbReference type="Pfam" id="PF06199">
    <property type="entry name" value="Phage_tail_2"/>
    <property type="match status" value="1"/>
</dbReference>
<name>A0ABV7D450_9PROT</name>
<reference evidence="2" key="1">
    <citation type="journal article" date="2019" name="Int. J. Syst. Evol. Microbiol.">
        <title>The Global Catalogue of Microorganisms (GCM) 10K type strain sequencing project: providing services to taxonomists for standard genome sequencing and annotation.</title>
        <authorList>
            <consortium name="The Broad Institute Genomics Platform"/>
            <consortium name="The Broad Institute Genome Sequencing Center for Infectious Disease"/>
            <person name="Wu L."/>
            <person name="Ma J."/>
        </authorList>
    </citation>
    <scope>NUCLEOTIDE SEQUENCE [LARGE SCALE GENOMIC DNA]</scope>
    <source>
        <strain evidence="2">KCTC 62164</strain>
    </source>
</reference>
<sequence>MAAQQGRDLLIKIHDGSGDFDDENYVVVGGIKTNSFDISGEAVDITNKDSNGFKELLPGSGNVAVSITGDGVFVDDASFKRVHDHTLARTHPSCRIVVPDFATYTGVFSISKLTLNGNDGEAVTYSIQLNSSGAVTVATL</sequence>
<dbReference type="NCBIfam" id="NF047353">
    <property type="entry name" value="tube_lmo2291"/>
    <property type="match status" value="1"/>
</dbReference>
<dbReference type="NCBIfam" id="TIGR02126">
    <property type="entry name" value="phgtail_TP901_1"/>
    <property type="match status" value="1"/>
</dbReference>
<keyword evidence="2" id="KW-1185">Reference proteome</keyword>
<evidence type="ECO:0000313" key="1">
    <source>
        <dbReference type="EMBL" id="MFC3051655.1"/>
    </source>
</evidence>
<evidence type="ECO:0000313" key="2">
    <source>
        <dbReference type="Proteomes" id="UP001595444"/>
    </source>
</evidence>
<dbReference type="RefSeq" id="WP_194215128.1">
    <property type="nucleotide sequence ID" value="NZ_CP061205.1"/>
</dbReference>
<gene>
    <name evidence="1" type="ORF">ACFOKA_07055</name>
</gene>
<dbReference type="InterPro" id="IPR022344">
    <property type="entry name" value="GTA_major-tail"/>
</dbReference>
<dbReference type="PRINTS" id="PR01996">
    <property type="entry name" value="MTP1FAMILY"/>
</dbReference>
<dbReference type="EMBL" id="JBHRSL010000004">
    <property type="protein sequence ID" value="MFC3051655.1"/>
    <property type="molecule type" value="Genomic_DNA"/>
</dbReference>
<comment type="caution">
    <text evidence="1">The sequence shown here is derived from an EMBL/GenBank/DDBJ whole genome shotgun (WGS) entry which is preliminary data.</text>
</comment>
<accession>A0ABV7D450</accession>
<dbReference type="InterPro" id="IPR011855">
    <property type="entry name" value="Phgtail_TP901_1"/>
</dbReference>
<dbReference type="Proteomes" id="UP001595444">
    <property type="component" value="Unassembled WGS sequence"/>
</dbReference>
<organism evidence="1 2">
    <name type="scientific">Kordiimonas pumila</name>
    <dbReference type="NCBI Taxonomy" id="2161677"/>
    <lineage>
        <taxon>Bacteria</taxon>
        <taxon>Pseudomonadati</taxon>
        <taxon>Pseudomonadota</taxon>
        <taxon>Alphaproteobacteria</taxon>
        <taxon>Kordiimonadales</taxon>
        <taxon>Kordiimonadaceae</taxon>
        <taxon>Kordiimonas</taxon>
    </lineage>
</organism>
<protein>
    <submittedName>
        <fullName evidence="1">Phage major tail protein, TP901-1 family</fullName>
    </submittedName>
</protein>